<dbReference type="Pfam" id="PF05016">
    <property type="entry name" value="ParE_toxin"/>
    <property type="match status" value="1"/>
</dbReference>
<reference evidence="3" key="1">
    <citation type="submission" date="2018-06" db="EMBL/GenBank/DDBJ databases">
        <authorList>
            <person name="Zhirakovskaya E."/>
        </authorList>
    </citation>
    <scope>NUCLEOTIDE SEQUENCE</scope>
</reference>
<dbReference type="PIRSF" id="PIRSF029218">
    <property type="entry name" value="ParE"/>
    <property type="match status" value="1"/>
</dbReference>
<gene>
    <name evidence="3" type="ORF">MNBD_GAMMA06-756</name>
</gene>
<name>A0A3B0X6J3_9ZZZZ</name>
<organism evidence="3">
    <name type="scientific">hydrothermal vent metagenome</name>
    <dbReference type="NCBI Taxonomy" id="652676"/>
    <lineage>
        <taxon>unclassified sequences</taxon>
        <taxon>metagenomes</taxon>
        <taxon>ecological metagenomes</taxon>
    </lineage>
</organism>
<dbReference type="EMBL" id="UOFD01000046">
    <property type="protein sequence ID" value="VAW52356.1"/>
    <property type="molecule type" value="Genomic_DNA"/>
</dbReference>
<dbReference type="AlphaFoldDB" id="A0A3B0X6J3"/>
<sequence>MKAFELTKKAKDDLRKIARFTEKRWGRDQRFLYIKQFDDAFHLLAESPSLGKQCDFIKEGYRKFPQGSHILFYREASKSKVVIIRILHKNMDAESKFLHT</sequence>
<dbReference type="InterPro" id="IPR007712">
    <property type="entry name" value="RelE/ParE_toxin"/>
</dbReference>
<accession>A0A3B0X6J3</accession>
<dbReference type="InterPro" id="IPR051803">
    <property type="entry name" value="TA_system_RelE-like_toxin"/>
</dbReference>
<dbReference type="PANTHER" id="PTHR33755:SF9">
    <property type="entry name" value="TOXIN PARE1"/>
    <property type="match status" value="1"/>
</dbReference>
<dbReference type="PANTHER" id="PTHR33755">
    <property type="entry name" value="TOXIN PARE1-RELATED"/>
    <property type="match status" value="1"/>
</dbReference>
<dbReference type="InterPro" id="IPR035093">
    <property type="entry name" value="RelE/ParE_toxin_dom_sf"/>
</dbReference>
<keyword evidence="2" id="KW-1277">Toxin-antitoxin system</keyword>
<protein>
    <submittedName>
        <fullName evidence="3">ParE toxin protein</fullName>
    </submittedName>
</protein>
<dbReference type="InterPro" id="IPR028344">
    <property type="entry name" value="ParE1/4"/>
</dbReference>
<dbReference type="Gene3D" id="3.30.2310.20">
    <property type="entry name" value="RelE-like"/>
    <property type="match status" value="1"/>
</dbReference>
<evidence type="ECO:0000256" key="2">
    <source>
        <dbReference type="ARBA" id="ARBA00022649"/>
    </source>
</evidence>
<comment type="similarity">
    <text evidence="1">Belongs to the RelE toxin family.</text>
</comment>
<evidence type="ECO:0000256" key="1">
    <source>
        <dbReference type="ARBA" id="ARBA00006226"/>
    </source>
</evidence>
<proteinExistence type="inferred from homology"/>
<evidence type="ECO:0000313" key="3">
    <source>
        <dbReference type="EMBL" id="VAW52356.1"/>
    </source>
</evidence>